<dbReference type="InterPro" id="IPR038081">
    <property type="entry name" value="CalX-like_sf"/>
</dbReference>
<dbReference type="Proteomes" id="UP000239936">
    <property type="component" value="Unassembled WGS sequence"/>
</dbReference>
<protein>
    <submittedName>
        <fullName evidence="1">Uncharacterized protein</fullName>
    </submittedName>
</protein>
<organism evidence="1 2">
    <name type="scientific">Chromatium okenii</name>
    <dbReference type="NCBI Taxonomy" id="61644"/>
    <lineage>
        <taxon>Bacteria</taxon>
        <taxon>Pseudomonadati</taxon>
        <taxon>Pseudomonadota</taxon>
        <taxon>Gammaproteobacteria</taxon>
        <taxon>Chromatiales</taxon>
        <taxon>Chromatiaceae</taxon>
        <taxon>Chromatium</taxon>
    </lineage>
</organism>
<accession>A0A2S7XN34</accession>
<dbReference type="Gene3D" id="2.60.40.2030">
    <property type="match status" value="1"/>
</dbReference>
<evidence type="ECO:0000313" key="2">
    <source>
        <dbReference type="Proteomes" id="UP000239936"/>
    </source>
</evidence>
<dbReference type="AlphaFoldDB" id="A0A2S7XN34"/>
<keyword evidence="2" id="KW-1185">Reference proteome</keyword>
<sequence length="99" mass="11027">MQFGFTSLEGYEGDDNLALTVTLSAPVDEEVTVTFITAGSATADEDYWLGDGDTYWYDDSGNQWIEETITFAPSETSKELLIEPTTMTFLRIMKISPSH</sequence>
<evidence type="ECO:0000313" key="1">
    <source>
        <dbReference type="EMBL" id="PQJ94848.1"/>
    </source>
</evidence>
<comment type="caution">
    <text evidence="1">The sequence shown here is derived from an EMBL/GenBank/DDBJ whole genome shotgun (WGS) entry which is preliminary data.</text>
</comment>
<dbReference type="RefSeq" id="WP_105074996.1">
    <property type="nucleotide sequence ID" value="NZ_PPGH01000039.1"/>
</dbReference>
<gene>
    <name evidence="1" type="ORF">CXB77_18200</name>
</gene>
<proteinExistence type="predicted"/>
<reference evidence="1 2" key="1">
    <citation type="submission" date="2018-01" db="EMBL/GenBank/DDBJ databases">
        <title>The complete genome sequence of Chromatium okenii LaCa, a purple sulfur bacterium with a turbulent life.</title>
        <authorList>
            <person name="Luedin S.M."/>
            <person name="Liechti N."/>
            <person name="Storelli N."/>
            <person name="Danza F."/>
            <person name="Wittwer M."/>
            <person name="Pothier J.F."/>
            <person name="Tonolla M.A."/>
        </authorList>
    </citation>
    <scope>NUCLEOTIDE SEQUENCE [LARGE SCALE GENOMIC DNA]</scope>
    <source>
        <strain evidence="1 2">LaCa</strain>
    </source>
</reference>
<name>A0A2S7XN34_9GAMM</name>
<dbReference type="SUPFAM" id="SSF141072">
    <property type="entry name" value="CalX-like"/>
    <property type="match status" value="1"/>
</dbReference>
<dbReference type="EMBL" id="PPGH01000039">
    <property type="protein sequence ID" value="PQJ94848.1"/>
    <property type="molecule type" value="Genomic_DNA"/>
</dbReference>